<gene>
    <name evidence="6" type="ORF">A2903_00905</name>
</gene>
<dbReference type="Gene3D" id="3.90.190.20">
    <property type="entry name" value="Mur ligase, C-terminal domain"/>
    <property type="match status" value="1"/>
</dbReference>
<dbReference type="EMBL" id="MFUO01000014">
    <property type="protein sequence ID" value="OGI83970.1"/>
    <property type="molecule type" value="Genomic_DNA"/>
</dbReference>
<evidence type="ECO:0000256" key="2">
    <source>
        <dbReference type="ARBA" id="ARBA00022741"/>
    </source>
</evidence>
<dbReference type="InterPro" id="IPR036565">
    <property type="entry name" value="Mur-like_cat_sf"/>
</dbReference>
<feature type="domain" description="Mur ligase central" evidence="5">
    <location>
        <begin position="31"/>
        <end position="248"/>
    </location>
</feature>
<evidence type="ECO:0000313" key="6">
    <source>
        <dbReference type="EMBL" id="OGI83970.1"/>
    </source>
</evidence>
<dbReference type="Gene3D" id="3.40.1190.10">
    <property type="entry name" value="Mur-like, catalytic domain"/>
    <property type="match status" value="1"/>
</dbReference>
<accession>A0A1F6WQ32</accession>
<organism evidence="6 7">
    <name type="scientific">Candidatus Nomurabacteria bacterium RIFCSPLOWO2_01_FULL_33_17</name>
    <dbReference type="NCBI Taxonomy" id="1801764"/>
    <lineage>
        <taxon>Bacteria</taxon>
        <taxon>Candidatus Nomuraibacteriota</taxon>
    </lineage>
</organism>
<dbReference type="InterPro" id="IPR051046">
    <property type="entry name" value="MurCDEF_CellWall_CoF430Synth"/>
</dbReference>
<evidence type="ECO:0000259" key="5">
    <source>
        <dbReference type="Pfam" id="PF08245"/>
    </source>
</evidence>
<evidence type="ECO:0008006" key="8">
    <source>
        <dbReference type="Google" id="ProtNLM"/>
    </source>
</evidence>
<dbReference type="Proteomes" id="UP000178184">
    <property type="component" value="Unassembled WGS sequence"/>
</dbReference>
<dbReference type="PANTHER" id="PTHR43024">
    <property type="entry name" value="UDP-N-ACETYLMURAMOYL-TRIPEPTIDE--D-ALANYL-D-ALANINE LIGASE"/>
    <property type="match status" value="1"/>
</dbReference>
<sequence>MNSTIKKIIIILLRLVCRAILWRHKPIVVAITGSVGKTTTKDIVAHGLASVEHVGKADKSFNSDFGVPLSIIGAPNPWGSVMGWMSVIYQGIKTIIKSKYPKILILEVGTRFPGDIPRLAKWLKPHISLITHIPNVPVHIEFFESRQHIVDEKSMLAKYTRKGGTIILNRDSEHVYNIAKMTEHPVLSIGFSEDADIRATNVERIIMDDGQYGMKFDVIIHNQILPVIVPGFVANHQIYGVLYAMAVADVLGYDTNQVALSMINLKSTPGRLNPLFGIKNTLILDDSYNASPAAMEAAIETLSNLNIPGRKIAVLGDMLDLGKMTMDVHNQIGLILKDNTHYAFLVGPRMEYAYQSAIENKYPKTKIFHVEKPLDVLPLIEKILKTGDAILVKGSQGMRMERLVAELIEDKENAHHLLARQDFEWTKR</sequence>
<dbReference type="Pfam" id="PF08245">
    <property type="entry name" value="Mur_ligase_M"/>
    <property type="match status" value="1"/>
</dbReference>
<evidence type="ECO:0000256" key="3">
    <source>
        <dbReference type="ARBA" id="ARBA00022840"/>
    </source>
</evidence>
<keyword evidence="1" id="KW-0436">Ligase</keyword>
<dbReference type="InterPro" id="IPR004101">
    <property type="entry name" value="Mur_ligase_C"/>
</dbReference>
<dbReference type="GO" id="GO:0016881">
    <property type="term" value="F:acid-amino acid ligase activity"/>
    <property type="evidence" value="ECO:0007669"/>
    <property type="project" value="InterPro"/>
</dbReference>
<dbReference type="STRING" id="1801764.A2903_00905"/>
<dbReference type="SUPFAM" id="SSF53623">
    <property type="entry name" value="MurD-like peptide ligases, catalytic domain"/>
    <property type="match status" value="1"/>
</dbReference>
<dbReference type="GO" id="GO:0005524">
    <property type="term" value="F:ATP binding"/>
    <property type="evidence" value="ECO:0007669"/>
    <property type="project" value="UniProtKB-KW"/>
</dbReference>
<dbReference type="SUPFAM" id="SSF53244">
    <property type="entry name" value="MurD-like peptide ligases, peptide-binding domain"/>
    <property type="match status" value="1"/>
</dbReference>
<dbReference type="InterPro" id="IPR036615">
    <property type="entry name" value="Mur_ligase_C_dom_sf"/>
</dbReference>
<dbReference type="Pfam" id="PF02875">
    <property type="entry name" value="Mur_ligase_C"/>
    <property type="match status" value="1"/>
</dbReference>
<evidence type="ECO:0000256" key="1">
    <source>
        <dbReference type="ARBA" id="ARBA00022598"/>
    </source>
</evidence>
<reference evidence="6 7" key="1">
    <citation type="journal article" date="2016" name="Nat. Commun.">
        <title>Thousands of microbial genomes shed light on interconnected biogeochemical processes in an aquifer system.</title>
        <authorList>
            <person name="Anantharaman K."/>
            <person name="Brown C.T."/>
            <person name="Hug L.A."/>
            <person name="Sharon I."/>
            <person name="Castelle C.J."/>
            <person name="Probst A.J."/>
            <person name="Thomas B.C."/>
            <person name="Singh A."/>
            <person name="Wilkins M.J."/>
            <person name="Karaoz U."/>
            <person name="Brodie E.L."/>
            <person name="Williams K.H."/>
            <person name="Hubbard S.S."/>
            <person name="Banfield J.F."/>
        </authorList>
    </citation>
    <scope>NUCLEOTIDE SEQUENCE [LARGE SCALE GENOMIC DNA]</scope>
</reference>
<keyword evidence="3" id="KW-0067">ATP-binding</keyword>
<dbReference type="InterPro" id="IPR013221">
    <property type="entry name" value="Mur_ligase_cen"/>
</dbReference>
<evidence type="ECO:0000313" key="7">
    <source>
        <dbReference type="Proteomes" id="UP000178184"/>
    </source>
</evidence>
<name>A0A1F6WQ32_9BACT</name>
<protein>
    <recommendedName>
        <fullName evidence="8">UDP-N-acetylmuramoyl-tripeptide--D-alanyl-D-alanine ligase</fullName>
    </recommendedName>
</protein>
<keyword evidence="2" id="KW-0547">Nucleotide-binding</keyword>
<dbReference type="PANTHER" id="PTHR43024:SF1">
    <property type="entry name" value="UDP-N-ACETYLMURAMOYL-TRIPEPTIDE--D-ALANYL-D-ALANINE LIGASE"/>
    <property type="match status" value="1"/>
</dbReference>
<evidence type="ECO:0000259" key="4">
    <source>
        <dbReference type="Pfam" id="PF02875"/>
    </source>
</evidence>
<proteinExistence type="predicted"/>
<dbReference type="AlphaFoldDB" id="A0A1F6WQ32"/>
<comment type="caution">
    <text evidence="6">The sequence shown here is derived from an EMBL/GenBank/DDBJ whole genome shotgun (WGS) entry which is preliminary data.</text>
</comment>
<feature type="domain" description="Mur ligase C-terminal" evidence="4">
    <location>
        <begin position="271"/>
        <end position="395"/>
    </location>
</feature>